<keyword evidence="5" id="KW-1185">Reference proteome</keyword>
<reference evidence="4 5" key="1">
    <citation type="submission" date="2019-08" db="EMBL/GenBank/DDBJ databases">
        <authorList>
            <person name="Dhanesh K."/>
            <person name="Kumar G."/>
            <person name="Sasikala C."/>
            <person name="Venkata Ramana C."/>
        </authorList>
    </citation>
    <scope>NUCLEOTIDE SEQUENCE [LARGE SCALE GENOMIC DNA]</scope>
    <source>
        <strain evidence="4 5">JC645</strain>
    </source>
</reference>
<name>A0A5M6CYU2_9BACT</name>
<dbReference type="InterPro" id="IPR003010">
    <property type="entry name" value="C-N_Hydrolase"/>
</dbReference>
<protein>
    <submittedName>
        <fullName evidence="4">Carbon-nitrogen hydrolase family protein</fullName>
    </submittedName>
</protein>
<proteinExistence type="predicted"/>
<accession>A0A5M6CYU2</accession>
<comment type="caution">
    <text evidence="4">The sequence shown here is derived from an EMBL/GenBank/DDBJ whole genome shotgun (WGS) entry which is preliminary data.</text>
</comment>
<evidence type="ECO:0000256" key="1">
    <source>
        <dbReference type="ARBA" id="ARBA00022801"/>
    </source>
</evidence>
<keyword evidence="1 4" id="KW-0378">Hydrolase</keyword>
<evidence type="ECO:0000313" key="5">
    <source>
        <dbReference type="Proteomes" id="UP000324479"/>
    </source>
</evidence>
<dbReference type="InterPro" id="IPR006311">
    <property type="entry name" value="TAT_signal"/>
</dbReference>
<feature type="region of interest" description="Disordered" evidence="2">
    <location>
        <begin position="1"/>
        <end position="20"/>
    </location>
</feature>
<dbReference type="AlphaFoldDB" id="A0A5M6CYU2"/>
<dbReference type="InterPro" id="IPR050345">
    <property type="entry name" value="Aliph_Amidase/BUP"/>
</dbReference>
<dbReference type="Gene3D" id="3.60.110.10">
    <property type="entry name" value="Carbon-nitrogen hydrolase"/>
    <property type="match status" value="1"/>
</dbReference>
<dbReference type="Proteomes" id="UP000324479">
    <property type="component" value="Unassembled WGS sequence"/>
</dbReference>
<dbReference type="PROSITE" id="PS51318">
    <property type="entry name" value="TAT"/>
    <property type="match status" value="1"/>
</dbReference>
<dbReference type="Pfam" id="PF00795">
    <property type="entry name" value="CN_hydrolase"/>
    <property type="match status" value="1"/>
</dbReference>
<dbReference type="RefSeq" id="WP_150079129.1">
    <property type="nucleotide sequence ID" value="NZ_VWOX01000018.1"/>
</dbReference>
<sequence length="363" mass="40065">MSESERPTQKSADTSSSHPVARRQFLATGLGGAVATGAGMASAAESGAGEATAPLQPARLPREIVIATVAQEGLRSDTPERMIDAMLKRCRQAATQKPDLVCLPEVFPCANLEGGRPPLEKVAGEPLCPLTQPVAEFARQHQCYVVCPTYTSHRGHFFNTAILFDREGKVAGEYHKIRLTPGEIEKGLSPGPVQPPVFDTDFGKLGFQICFDIEWLDGWQRLAKAGAEVVVWPSAFSGGRMINTMAALNRYVVVSSTRKDRSQICDIDGTTLGSTNRWHPWAVATVNLEKAFLHTWPFVQRFPEVYAKYGPKVRITTHPDEEWSILESRSPDVRIADVLSEFDLQPIDDYLRDAEKLQTFARN</sequence>
<dbReference type="GO" id="GO:0016811">
    <property type="term" value="F:hydrolase activity, acting on carbon-nitrogen (but not peptide) bonds, in linear amides"/>
    <property type="evidence" value="ECO:0007669"/>
    <property type="project" value="TreeGrafter"/>
</dbReference>
<gene>
    <name evidence="4" type="ORF">FYK55_23750</name>
</gene>
<dbReference type="CDD" id="cd07197">
    <property type="entry name" value="nitrilase"/>
    <property type="match status" value="1"/>
</dbReference>
<dbReference type="PANTHER" id="PTHR43674">
    <property type="entry name" value="NITRILASE C965.09-RELATED"/>
    <property type="match status" value="1"/>
</dbReference>
<feature type="domain" description="CN hydrolase" evidence="3">
    <location>
        <begin position="65"/>
        <end position="290"/>
    </location>
</feature>
<dbReference type="PROSITE" id="PS50263">
    <property type="entry name" value="CN_HYDROLASE"/>
    <property type="match status" value="1"/>
</dbReference>
<feature type="compositionally biased region" description="Polar residues" evidence="2">
    <location>
        <begin position="9"/>
        <end position="18"/>
    </location>
</feature>
<evidence type="ECO:0000259" key="3">
    <source>
        <dbReference type="PROSITE" id="PS50263"/>
    </source>
</evidence>
<dbReference type="PANTHER" id="PTHR43674:SF16">
    <property type="entry name" value="CARBON-NITROGEN FAMILY, PUTATIVE (AFU_ORTHOLOGUE AFUA_5G02350)-RELATED"/>
    <property type="match status" value="1"/>
</dbReference>
<dbReference type="SUPFAM" id="SSF56317">
    <property type="entry name" value="Carbon-nitrogen hydrolase"/>
    <property type="match status" value="1"/>
</dbReference>
<dbReference type="EMBL" id="VWOX01000018">
    <property type="protein sequence ID" value="KAA5539590.1"/>
    <property type="molecule type" value="Genomic_DNA"/>
</dbReference>
<evidence type="ECO:0000256" key="2">
    <source>
        <dbReference type="SAM" id="MobiDB-lite"/>
    </source>
</evidence>
<dbReference type="InterPro" id="IPR036526">
    <property type="entry name" value="C-N_Hydrolase_sf"/>
</dbReference>
<evidence type="ECO:0000313" key="4">
    <source>
        <dbReference type="EMBL" id="KAA5539590.1"/>
    </source>
</evidence>
<organism evidence="4 5">
    <name type="scientific">Roseiconus nitratireducens</name>
    <dbReference type="NCBI Taxonomy" id="2605748"/>
    <lineage>
        <taxon>Bacteria</taxon>
        <taxon>Pseudomonadati</taxon>
        <taxon>Planctomycetota</taxon>
        <taxon>Planctomycetia</taxon>
        <taxon>Pirellulales</taxon>
        <taxon>Pirellulaceae</taxon>
        <taxon>Roseiconus</taxon>
    </lineage>
</organism>